<comment type="subcellular location">
    <subcellularLocation>
        <location evidence="2">Endomembrane system</location>
    </subcellularLocation>
    <subcellularLocation>
        <location evidence="11">Mitochondrion membrane</location>
        <topology evidence="11">Multi-pass membrane protein</topology>
    </subcellularLocation>
    <subcellularLocation>
        <location evidence="11">Endoplasmic reticulum membrane</location>
        <topology evidence="11">Multi-pass membrane protein</topology>
    </subcellularLocation>
</comment>
<dbReference type="SUPFAM" id="SSF57850">
    <property type="entry name" value="RING/U-box"/>
    <property type="match status" value="1"/>
</dbReference>
<name>A0A1S3A0I9_ERIEU</name>
<keyword evidence="7 11" id="KW-0833">Ubl conjugation pathway</keyword>
<feature type="transmembrane region" description="Helical" evidence="11">
    <location>
        <begin position="194"/>
        <end position="214"/>
    </location>
</feature>
<dbReference type="GO" id="GO:0016567">
    <property type="term" value="P:protein ubiquitination"/>
    <property type="evidence" value="ECO:0007669"/>
    <property type="project" value="UniProtKB-UniPathway"/>
</dbReference>
<dbReference type="Pfam" id="PF13920">
    <property type="entry name" value="zf-C3HC4_3"/>
    <property type="match status" value="1"/>
</dbReference>
<dbReference type="eggNOG" id="KOG0823">
    <property type="taxonomic scope" value="Eukaryota"/>
</dbReference>
<feature type="transmembrane region" description="Helical" evidence="11">
    <location>
        <begin position="234"/>
        <end position="254"/>
    </location>
</feature>
<evidence type="ECO:0000256" key="4">
    <source>
        <dbReference type="ARBA" id="ARBA00022679"/>
    </source>
</evidence>
<keyword evidence="11" id="KW-1133">Transmembrane helix</keyword>
<evidence type="ECO:0000256" key="1">
    <source>
        <dbReference type="ARBA" id="ARBA00000900"/>
    </source>
</evidence>
<evidence type="ECO:0000256" key="5">
    <source>
        <dbReference type="ARBA" id="ARBA00022723"/>
    </source>
</evidence>
<dbReference type="RefSeq" id="XP_007527467.2">
    <property type="nucleotide sequence ID" value="XM_007527405.3"/>
</dbReference>
<evidence type="ECO:0000256" key="9">
    <source>
        <dbReference type="ARBA" id="ARBA00023136"/>
    </source>
</evidence>
<organism evidence="14 15">
    <name type="scientific">Erinaceus europaeus</name>
    <name type="common">Western European hedgehog</name>
    <dbReference type="NCBI Taxonomy" id="9365"/>
    <lineage>
        <taxon>Eukaryota</taxon>
        <taxon>Metazoa</taxon>
        <taxon>Chordata</taxon>
        <taxon>Craniata</taxon>
        <taxon>Vertebrata</taxon>
        <taxon>Euteleostomi</taxon>
        <taxon>Mammalia</taxon>
        <taxon>Eutheria</taxon>
        <taxon>Laurasiatheria</taxon>
        <taxon>Eulipotyphla</taxon>
        <taxon>Erinaceidae</taxon>
        <taxon>Erinaceinae</taxon>
        <taxon>Erinaceus</taxon>
    </lineage>
</organism>
<dbReference type="InterPro" id="IPR017907">
    <property type="entry name" value="Znf_RING_CS"/>
</dbReference>
<dbReference type="PROSITE" id="PS00518">
    <property type="entry name" value="ZF_RING_1"/>
    <property type="match status" value="1"/>
</dbReference>
<evidence type="ECO:0000259" key="13">
    <source>
        <dbReference type="PROSITE" id="PS50089"/>
    </source>
</evidence>
<evidence type="ECO:0000256" key="8">
    <source>
        <dbReference type="ARBA" id="ARBA00022833"/>
    </source>
</evidence>
<dbReference type="UniPathway" id="UPA00143"/>
<accession>A0A1S3A0I9</accession>
<keyword evidence="8 11" id="KW-0862">Zinc</keyword>
<dbReference type="InterPro" id="IPR001841">
    <property type="entry name" value="Znf_RING"/>
</dbReference>
<dbReference type="Gene3D" id="3.30.40.10">
    <property type="entry name" value="Zinc/RING finger domain, C3HC4 (zinc finger)"/>
    <property type="match status" value="1"/>
</dbReference>
<feature type="domain" description="RING-type" evidence="13">
    <location>
        <begin position="103"/>
        <end position="144"/>
    </location>
</feature>
<evidence type="ECO:0000256" key="7">
    <source>
        <dbReference type="ARBA" id="ARBA00022786"/>
    </source>
</evidence>
<evidence type="ECO:0000256" key="11">
    <source>
        <dbReference type="RuleBase" id="RU369090"/>
    </source>
</evidence>
<dbReference type="Proteomes" id="UP001652624">
    <property type="component" value="Chromosome 4"/>
</dbReference>
<keyword evidence="5 11" id="KW-0479">Metal-binding</keyword>
<dbReference type="InterPro" id="IPR045103">
    <property type="entry name" value="RNF5/RNF185-like"/>
</dbReference>
<dbReference type="GO" id="GO:0044390">
    <property type="term" value="F:ubiquitin-like protein conjugating enzyme binding"/>
    <property type="evidence" value="ECO:0007669"/>
    <property type="project" value="UniProtKB-UniRule"/>
</dbReference>
<dbReference type="GO" id="GO:0061630">
    <property type="term" value="F:ubiquitin protein ligase activity"/>
    <property type="evidence" value="ECO:0007669"/>
    <property type="project" value="UniProtKB-UniRule"/>
</dbReference>
<keyword evidence="4 11" id="KW-0808">Transferase</keyword>
<gene>
    <name evidence="15" type="primary">RNF5</name>
</gene>
<dbReference type="CDD" id="cd16743">
    <property type="entry name" value="RING-HC_RNF5"/>
    <property type="match status" value="1"/>
</dbReference>
<keyword evidence="11" id="KW-0812">Transmembrane</keyword>
<dbReference type="STRING" id="9365.ENSEEUP00000013063"/>
<feature type="region of interest" description="Disordered" evidence="12">
    <location>
        <begin position="72"/>
        <end position="94"/>
    </location>
</feature>
<dbReference type="InParanoid" id="A0A1S3A0I9"/>
<dbReference type="GO" id="GO:0006511">
    <property type="term" value="P:ubiquitin-dependent protein catabolic process"/>
    <property type="evidence" value="ECO:0007669"/>
    <property type="project" value="UniProtKB-UniRule"/>
</dbReference>
<dbReference type="OrthoDB" id="302966at2759"/>
<comment type="pathway">
    <text evidence="3 11">Protein modification; protein ubiquitination.</text>
</comment>
<dbReference type="GeneID" id="103117366"/>
<dbReference type="GO" id="GO:0005789">
    <property type="term" value="C:endoplasmic reticulum membrane"/>
    <property type="evidence" value="ECO:0007669"/>
    <property type="project" value="UniProtKB-SubCell"/>
</dbReference>
<dbReference type="SMART" id="SM00184">
    <property type="entry name" value="RING"/>
    <property type="match status" value="1"/>
</dbReference>
<comment type="domain">
    <text evidence="11">The RING-type zinc finger domain is responsible for E3 ligase activity.</text>
</comment>
<feature type="region of interest" description="Disordered" evidence="12">
    <location>
        <begin position="155"/>
        <end position="186"/>
    </location>
</feature>
<evidence type="ECO:0000256" key="2">
    <source>
        <dbReference type="ARBA" id="ARBA00004308"/>
    </source>
</evidence>
<dbReference type="PANTHER" id="PTHR12313">
    <property type="entry name" value="E3 UBIQUITIN-PROTEIN LIGASE RNF5-RELATED"/>
    <property type="match status" value="1"/>
</dbReference>
<evidence type="ECO:0000313" key="14">
    <source>
        <dbReference type="Proteomes" id="UP001652624"/>
    </source>
</evidence>
<dbReference type="EC" id="2.3.2.27" evidence="11"/>
<keyword evidence="6 10" id="KW-0863">Zinc-finger</keyword>
<dbReference type="GO" id="GO:0031966">
    <property type="term" value="C:mitochondrial membrane"/>
    <property type="evidence" value="ECO:0007669"/>
    <property type="project" value="UniProtKB-SubCell"/>
</dbReference>
<evidence type="ECO:0000256" key="10">
    <source>
        <dbReference type="PROSITE-ProRule" id="PRU00175"/>
    </source>
</evidence>
<dbReference type="PROSITE" id="PS50089">
    <property type="entry name" value="ZF_RING_2"/>
    <property type="match status" value="1"/>
</dbReference>
<dbReference type="GO" id="GO:0008270">
    <property type="term" value="F:zinc ion binding"/>
    <property type="evidence" value="ECO:0007669"/>
    <property type="project" value="UniProtKB-KW"/>
</dbReference>
<sequence>MVPEQGPGRANPPTPAVWANPFFRTPCDRQTLRPIGIRNLRSLPNERGPGAVSLLLRRVSVCLRGLRGTRGETEPAMAAAEEEDGGPEGPNRERGGAGATFECNICLETAREAVVSVCGHLYCWPCLHQWLETRPERQECPVCKAGISREKVVPLYGRGSQKPQDPRLKTPPRPQGQRPAPESRGGFQPFGDTGGFHFSFGVGAFPFGFFTTVFNTHEPFRRGPGVDLGQGHPASSWQDSLFLFLAIFFFFWLLSI</sequence>
<evidence type="ECO:0000256" key="12">
    <source>
        <dbReference type="SAM" id="MobiDB-lite"/>
    </source>
</evidence>
<dbReference type="CTD" id="6048"/>
<evidence type="ECO:0000256" key="3">
    <source>
        <dbReference type="ARBA" id="ARBA00004906"/>
    </source>
</evidence>
<reference evidence="15" key="1">
    <citation type="submission" date="2025-08" db="UniProtKB">
        <authorList>
            <consortium name="RefSeq"/>
        </authorList>
    </citation>
    <scope>IDENTIFICATION</scope>
</reference>
<keyword evidence="9 11" id="KW-0472">Membrane</keyword>
<protein>
    <recommendedName>
        <fullName evidence="11">E3 ubiquitin-protein ligase RNF</fullName>
        <ecNumber evidence="11">2.3.2.27</ecNumber>
    </recommendedName>
    <alternativeName>
        <fullName evidence="11">RING finger protein</fullName>
    </alternativeName>
</protein>
<keyword evidence="11" id="KW-0256">Endoplasmic reticulum</keyword>
<proteinExistence type="predicted"/>
<dbReference type="AlphaFoldDB" id="A0A1S3A0I9"/>
<evidence type="ECO:0000313" key="15">
    <source>
        <dbReference type="RefSeq" id="XP_007527467.2"/>
    </source>
</evidence>
<comment type="function">
    <text evidence="11">E3 ubiquitin-protein ligase.</text>
</comment>
<comment type="catalytic activity">
    <reaction evidence="1 11">
        <text>S-ubiquitinyl-[E2 ubiquitin-conjugating enzyme]-L-cysteine + [acceptor protein]-L-lysine = [E2 ubiquitin-conjugating enzyme]-L-cysteine + N(6)-ubiquitinyl-[acceptor protein]-L-lysine.</text>
        <dbReference type="EC" id="2.3.2.27"/>
    </reaction>
</comment>
<evidence type="ECO:0000256" key="6">
    <source>
        <dbReference type="ARBA" id="ARBA00022771"/>
    </source>
</evidence>
<dbReference type="InterPro" id="IPR013083">
    <property type="entry name" value="Znf_RING/FYVE/PHD"/>
</dbReference>
<keyword evidence="14" id="KW-1185">Reference proteome</keyword>